<name>A0A644YDK7_9ZZZZ</name>
<feature type="transmembrane region" description="Helical" evidence="1">
    <location>
        <begin position="18"/>
        <end position="41"/>
    </location>
</feature>
<dbReference type="InterPro" id="IPR006938">
    <property type="entry name" value="DUF624"/>
</dbReference>
<dbReference type="Pfam" id="PF04854">
    <property type="entry name" value="DUF624"/>
    <property type="match status" value="1"/>
</dbReference>
<evidence type="ECO:0000313" key="2">
    <source>
        <dbReference type="EMBL" id="MPM26307.1"/>
    </source>
</evidence>
<keyword evidence="1" id="KW-0472">Membrane</keyword>
<reference evidence="2" key="1">
    <citation type="submission" date="2019-08" db="EMBL/GenBank/DDBJ databases">
        <authorList>
            <person name="Kucharzyk K."/>
            <person name="Murdoch R.W."/>
            <person name="Higgins S."/>
            <person name="Loffler F."/>
        </authorList>
    </citation>
    <scope>NUCLEOTIDE SEQUENCE</scope>
</reference>
<evidence type="ECO:0000256" key="1">
    <source>
        <dbReference type="SAM" id="Phobius"/>
    </source>
</evidence>
<accession>A0A644YDK7</accession>
<gene>
    <name evidence="2" type="ORF">SDC9_72808</name>
</gene>
<organism evidence="2">
    <name type="scientific">bioreactor metagenome</name>
    <dbReference type="NCBI Taxonomy" id="1076179"/>
    <lineage>
        <taxon>unclassified sequences</taxon>
        <taxon>metagenomes</taxon>
        <taxon>ecological metagenomes</taxon>
    </lineage>
</organism>
<proteinExistence type="predicted"/>
<feature type="transmembrane region" description="Helical" evidence="1">
    <location>
        <begin position="176"/>
        <end position="198"/>
    </location>
</feature>
<dbReference type="EMBL" id="VSSQ01004701">
    <property type="protein sequence ID" value="MPM26307.1"/>
    <property type="molecule type" value="Genomic_DNA"/>
</dbReference>
<evidence type="ECO:0008006" key="3">
    <source>
        <dbReference type="Google" id="ProtNLM"/>
    </source>
</evidence>
<comment type="caution">
    <text evidence="2">The sequence shown here is derived from an EMBL/GenBank/DDBJ whole genome shotgun (WGS) entry which is preliminary data.</text>
</comment>
<dbReference type="AlphaFoldDB" id="A0A644YDK7"/>
<sequence>MNNFFHLDGLFYKISSKIWSLLVLNLLIVLTSLPIITIGAAQTAGFTVTTRIIDLDETHIVSTFFDSFKKNFKQSTIVWLALGVLMNLLIINWNYLISFKQLNSWMTIGMVIVSLAVVSFCQYVFFYLSRFEDSIKQTTLNILKLPIYYPVRSLILLLIVLVPVLLMFLSPYLFVFGIYIGIFIGISFSMFLRTYLLLDLFRKV</sequence>
<feature type="transmembrane region" description="Helical" evidence="1">
    <location>
        <begin position="77"/>
        <end position="96"/>
    </location>
</feature>
<feature type="transmembrane region" description="Helical" evidence="1">
    <location>
        <begin position="108"/>
        <end position="128"/>
    </location>
</feature>
<feature type="transmembrane region" description="Helical" evidence="1">
    <location>
        <begin position="149"/>
        <end position="170"/>
    </location>
</feature>
<protein>
    <recommendedName>
        <fullName evidence="3">Membrane protein YesL</fullName>
    </recommendedName>
</protein>
<keyword evidence="1" id="KW-0812">Transmembrane</keyword>
<keyword evidence="1" id="KW-1133">Transmembrane helix</keyword>